<dbReference type="Proteomes" id="UP000540656">
    <property type="component" value="Unassembled WGS sequence"/>
</dbReference>
<name>A0A7Y9UTV9_9ACTN</name>
<sequence length="425" mass="46009">MNHSDERAQRPIRPHEDPFHEPPADLHALAPGAIIRTRQVQLAFLGLIPQRTQAWQLAFRSTDLDGTPEVAVTTLVVPDGFEPGEPQRLIAYQCAIDAVSDRCFPSYALRRGARAWGALPQFELMIMAALLERGHVLTLADHEGRHGHFGAPREPGHRVLDGIRATLSFAPLGLESSTPVGLFGYSGGGMASAWAAEMAPTHAPELSIVGAVLGSPVGDPGEAFLKLNRGLNAGLPALVVSGLRHAYPGLARVIRQHANVAGQRRLDKLREHSTVTAVITHAFNDFDDYLDIPLADMLALPEVLHVFDDLRLGVRIPTCPLLVVQSTNDQIIDVDDVDIQVEKYVDGGAEVLYLRDRFSEHISLMILGLPAMLDWLERRFDGEQAPVGTSTVNSIALSGHSIGRSLPAFLRLFGAAAKTVVGRAG</sequence>
<dbReference type="PIRSF" id="PIRSF029171">
    <property type="entry name" value="Esterase_LipA"/>
    <property type="match status" value="1"/>
</dbReference>
<dbReference type="EMBL" id="JACCAA010000001">
    <property type="protein sequence ID" value="NYG59294.1"/>
    <property type="molecule type" value="Genomic_DNA"/>
</dbReference>
<comment type="caution">
    <text evidence="2">The sequence shown here is derived from an EMBL/GenBank/DDBJ whole genome shotgun (WGS) entry which is preliminary data.</text>
</comment>
<dbReference type="SUPFAM" id="SSF53474">
    <property type="entry name" value="alpha/beta-Hydrolases"/>
    <property type="match status" value="1"/>
</dbReference>
<organism evidence="2 3">
    <name type="scientific">Nocardioides daedukensis</name>
    <dbReference type="NCBI Taxonomy" id="634462"/>
    <lineage>
        <taxon>Bacteria</taxon>
        <taxon>Bacillati</taxon>
        <taxon>Actinomycetota</taxon>
        <taxon>Actinomycetes</taxon>
        <taxon>Propionibacteriales</taxon>
        <taxon>Nocardioidaceae</taxon>
        <taxon>Nocardioides</taxon>
    </lineage>
</organism>
<accession>A0A7Y9UTV9</accession>
<protein>
    <submittedName>
        <fullName evidence="2">Pimeloyl-ACP methyl ester carboxylesterase</fullName>
    </submittedName>
</protein>
<dbReference type="GO" id="GO:0016042">
    <property type="term" value="P:lipid catabolic process"/>
    <property type="evidence" value="ECO:0007669"/>
    <property type="project" value="InterPro"/>
</dbReference>
<dbReference type="PANTHER" id="PTHR34853">
    <property type="match status" value="1"/>
</dbReference>
<gene>
    <name evidence="2" type="ORF">BJ980_002217</name>
</gene>
<evidence type="ECO:0000313" key="3">
    <source>
        <dbReference type="Proteomes" id="UP000540656"/>
    </source>
</evidence>
<proteinExistence type="predicted"/>
<keyword evidence="3" id="KW-1185">Reference proteome</keyword>
<evidence type="ECO:0000256" key="1">
    <source>
        <dbReference type="SAM" id="MobiDB-lite"/>
    </source>
</evidence>
<evidence type="ECO:0000313" key="2">
    <source>
        <dbReference type="EMBL" id="NYG59294.1"/>
    </source>
</evidence>
<dbReference type="InterPro" id="IPR005152">
    <property type="entry name" value="Lipase_secreted"/>
</dbReference>
<reference evidence="2 3" key="1">
    <citation type="submission" date="2020-07" db="EMBL/GenBank/DDBJ databases">
        <title>Sequencing the genomes of 1000 actinobacteria strains.</title>
        <authorList>
            <person name="Klenk H.-P."/>
        </authorList>
    </citation>
    <scope>NUCLEOTIDE SEQUENCE [LARGE SCALE GENOMIC DNA]</scope>
    <source>
        <strain evidence="2 3">DSM 23819</strain>
    </source>
</reference>
<dbReference type="PANTHER" id="PTHR34853:SF1">
    <property type="entry name" value="LIPASE 5"/>
    <property type="match status" value="1"/>
</dbReference>
<dbReference type="RefSeq" id="WP_179502358.1">
    <property type="nucleotide sequence ID" value="NZ_JACCAA010000001.1"/>
</dbReference>
<dbReference type="Gene3D" id="3.40.50.1820">
    <property type="entry name" value="alpha/beta hydrolase"/>
    <property type="match status" value="1"/>
</dbReference>
<dbReference type="GO" id="GO:0004806">
    <property type="term" value="F:triacylglycerol lipase activity"/>
    <property type="evidence" value="ECO:0007669"/>
    <property type="project" value="InterPro"/>
</dbReference>
<dbReference type="InterPro" id="IPR029058">
    <property type="entry name" value="AB_hydrolase_fold"/>
</dbReference>
<feature type="region of interest" description="Disordered" evidence="1">
    <location>
        <begin position="1"/>
        <end position="22"/>
    </location>
</feature>
<dbReference type="Gene3D" id="1.10.260.130">
    <property type="match status" value="1"/>
</dbReference>
<dbReference type="Pfam" id="PF03583">
    <property type="entry name" value="LIP"/>
    <property type="match status" value="1"/>
</dbReference>
<dbReference type="AlphaFoldDB" id="A0A7Y9UTV9"/>